<evidence type="ECO:0000256" key="7">
    <source>
        <dbReference type="ARBA" id="ARBA00022679"/>
    </source>
</evidence>
<evidence type="ECO:0000256" key="5">
    <source>
        <dbReference type="ARBA" id="ARBA00012104"/>
    </source>
</evidence>
<dbReference type="Proteomes" id="UP000198287">
    <property type="component" value="Unassembled WGS sequence"/>
</dbReference>
<feature type="domain" description="Pyridoxamine kinase/Phosphomethylpyrimidine kinase" evidence="15">
    <location>
        <begin position="118"/>
        <end position="254"/>
    </location>
</feature>
<gene>
    <name evidence="16" type="ORF">Fcan01_15025</name>
</gene>
<evidence type="ECO:0000256" key="9">
    <source>
        <dbReference type="ARBA" id="ARBA00022777"/>
    </source>
</evidence>
<reference evidence="16 17" key="1">
    <citation type="submission" date="2015-12" db="EMBL/GenBank/DDBJ databases">
        <title>The genome of Folsomia candida.</title>
        <authorList>
            <person name="Faddeeva A."/>
            <person name="Derks M.F."/>
            <person name="Anvar Y."/>
            <person name="Smit S."/>
            <person name="Van Straalen N."/>
            <person name="Roelofs D."/>
        </authorList>
    </citation>
    <scope>NUCLEOTIDE SEQUENCE [LARGE SCALE GENOMIC DNA]</scope>
    <source>
        <strain evidence="16 17">VU population</strain>
        <tissue evidence="16">Whole body</tissue>
    </source>
</reference>
<dbReference type="PANTHER" id="PTHR10534:SF2">
    <property type="entry name" value="PYRIDOXAL KINASE"/>
    <property type="match status" value="1"/>
</dbReference>
<dbReference type="EC" id="2.7.1.35" evidence="5"/>
<accession>A0A226DYD1</accession>
<evidence type="ECO:0000256" key="8">
    <source>
        <dbReference type="ARBA" id="ARBA00022741"/>
    </source>
</evidence>
<evidence type="ECO:0000256" key="11">
    <source>
        <dbReference type="ARBA" id="ARBA00032808"/>
    </source>
</evidence>
<dbReference type="InterPro" id="IPR004625">
    <property type="entry name" value="PyrdxlKinase"/>
</dbReference>
<evidence type="ECO:0000256" key="3">
    <source>
        <dbReference type="ARBA" id="ARBA00005210"/>
    </source>
</evidence>
<evidence type="ECO:0000256" key="14">
    <source>
        <dbReference type="ARBA" id="ARBA00048524"/>
    </source>
</evidence>
<keyword evidence="9 16" id="KW-0418">Kinase</keyword>
<evidence type="ECO:0000256" key="1">
    <source>
        <dbReference type="ARBA" id="ARBA00004750"/>
    </source>
</evidence>
<keyword evidence="17" id="KW-1185">Reference proteome</keyword>
<keyword evidence="10" id="KW-0067">ATP-binding</keyword>
<dbReference type="OrthoDB" id="2104723at2759"/>
<organism evidence="16 17">
    <name type="scientific">Folsomia candida</name>
    <name type="common">Springtail</name>
    <dbReference type="NCBI Taxonomy" id="158441"/>
    <lineage>
        <taxon>Eukaryota</taxon>
        <taxon>Metazoa</taxon>
        <taxon>Ecdysozoa</taxon>
        <taxon>Arthropoda</taxon>
        <taxon>Hexapoda</taxon>
        <taxon>Collembola</taxon>
        <taxon>Entomobryomorpha</taxon>
        <taxon>Isotomoidea</taxon>
        <taxon>Isotomidae</taxon>
        <taxon>Proisotominae</taxon>
        <taxon>Folsomia</taxon>
    </lineage>
</organism>
<comment type="pathway">
    <text evidence="3">Cofactor metabolism; pyridoxal 5'-phosphate salvage; pyridoxal 5'-phosphate from pyridoxal: step 1/1.</text>
</comment>
<comment type="catalytic activity">
    <reaction evidence="12">
        <text>pyridoxamine + ATP = pyridoxamine 5'-phosphate + ADP + H(+)</text>
        <dbReference type="Rhea" id="RHEA:25104"/>
        <dbReference type="ChEBI" id="CHEBI:15378"/>
        <dbReference type="ChEBI" id="CHEBI:30616"/>
        <dbReference type="ChEBI" id="CHEBI:57761"/>
        <dbReference type="ChEBI" id="CHEBI:58451"/>
        <dbReference type="ChEBI" id="CHEBI:456216"/>
        <dbReference type="EC" id="2.7.1.35"/>
    </reaction>
    <physiologicalReaction direction="left-to-right" evidence="12">
        <dbReference type="Rhea" id="RHEA:25105"/>
    </physiologicalReaction>
</comment>
<dbReference type="OMA" id="HTQYGQW"/>
<dbReference type="Pfam" id="PF08543">
    <property type="entry name" value="Phos_pyr_kin"/>
    <property type="match status" value="1"/>
</dbReference>
<comment type="pathway">
    <text evidence="1">Cofactor metabolism; pyridoxal 5'-phosphate salvage; pyridoxamine 5'-phosphate from pyridoxamine: step 1/1.</text>
</comment>
<dbReference type="InterPro" id="IPR013749">
    <property type="entry name" value="PM/HMP-P_kinase-1"/>
</dbReference>
<evidence type="ECO:0000256" key="10">
    <source>
        <dbReference type="ARBA" id="ARBA00022840"/>
    </source>
</evidence>
<keyword evidence="8" id="KW-0547">Nucleotide-binding</keyword>
<dbReference type="SUPFAM" id="SSF53613">
    <property type="entry name" value="Ribokinase-like"/>
    <property type="match status" value="1"/>
</dbReference>
<dbReference type="Gene3D" id="3.40.1190.20">
    <property type="match status" value="1"/>
</dbReference>
<dbReference type="STRING" id="158441.A0A226DYD1"/>
<evidence type="ECO:0000256" key="12">
    <source>
        <dbReference type="ARBA" id="ARBA00047310"/>
    </source>
</evidence>
<evidence type="ECO:0000256" key="2">
    <source>
        <dbReference type="ARBA" id="ARBA00004835"/>
    </source>
</evidence>
<dbReference type="GO" id="GO:0009443">
    <property type="term" value="P:pyridoxal 5'-phosphate salvage"/>
    <property type="evidence" value="ECO:0007669"/>
    <property type="project" value="InterPro"/>
</dbReference>
<dbReference type="AlphaFoldDB" id="A0A226DYD1"/>
<dbReference type="PANTHER" id="PTHR10534">
    <property type="entry name" value="PYRIDOXAL KINASE"/>
    <property type="match status" value="1"/>
</dbReference>
<dbReference type="NCBIfam" id="TIGR00687">
    <property type="entry name" value="pyridox_kin"/>
    <property type="match status" value="1"/>
</dbReference>
<dbReference type="GO" id="GO:0005829">
    <property type="term" value="C:cytosol"/>
    <property type="evidence" value="ECO:0007669"/>
    <property type="project" value="TreeGrafter"/>
</dbReference>
<comment type="caution">
    <text evidence="16">The sequence shown here is derived from an EMBL/GenBank/DDBJ whole genome shotgun (WGS) entry which is preliminary data.</text>
</comment>
<evidence type="ECO:0000256" key="4">
    <source>
        <dbReference type="ARBA" id="ARBA00008805"/>
    </source>
</evidence>
<comment type="pathway">
    <text evidence="2">Cofactor metabolism; pyridoxal 5'-phosphate salvage; pyridoxine 5'-phosphate from pyridoxine: step 1/1.</text>
</comment>
<dbReference type="CDD" id="cd01173">
    <property type="entry name" value="pyridoxal_pyridoxamine_kinase"/>
    <property type="match status" value="1"/>
</dbReference>
<keyword evidence="7" id="KW-0808">Transferase</keyword>
<comment type="catalytic activity">
    <reaction evidence="13">
        <text>pyridoxal + ATP = pyridoxal 5'-phosphate + ADP + H(+)</text>
        <dbReference type="Rhea" id="RHEA:10224"/>
        <dbReference type="ChEBI" id="CHEBI:15378"/>
        <dbReference type="ChEBI" id="CHEBI:17310"/>
        <dbReference type="ChEBI" id="CHEBI:30616"/>
        <dbReference type="ChEBI" id="CHEBI:456216"/>
        <dbReference type="ChEBI" id="CHEBI:597326"/>
        <dbReference type="EC" id="2.7.1.35"/>
    </reaction>
    <physiologicalReaction direction="left-to-right" evidence="13">
        <dbReference type="Rhea" id="RHEA:10225"/>
    </physiologicalReaction>
</comment>
<protein>
    <recommendedName>
        <fullName evidence="6">Pyridoxal kinase</fullName>
        <ecNumber evidence="5">2.7.1.35</ecNumber>
    </recommendedName>
    <alternativeName>
        <fullName evidence="11">Pyridoxine kinase</fullName>
    </alternativeName>
</protein>
<dbReference type="UniPathway" id="UPA01068">
    <property type="reaction ID" value="UER00298"/>
</dbReference>
<evidence type="ECO:0000313" key="17">
    <source>
        <dbReference type="Proteomes" id="UP000198287"/>
    </source>
</evidence>
<evidence type="ECO:0000313" key="16">
    <source>
        <dbReference type="EMBL" id="OXA50070.1"/>
    </source>
</evidence>
<dbReference type="GO" id="GO:0008478">
    <property type="term" value="F:pyridoxal kinase activity"/>
    <property type="evidence" value="ECO:0007669"/>
    <property type="project" value="UniProtKB-EC"/>
</dbReference>
<evidence type="ECO:0000259" key="15">
    <source>
        <dbReference type="Pfam" id="PF08543"/>
    </source>
</evidence>
<evidence type="ECO:0000256" key="6">
    <source>
        <dbReference type="ARBA" id="ARBA00018134"/>
    </source>
</evidence>
<proteinExistence type="inferred from homology"/>
<dbReference type="GO" id="GO:0005524">
    <property type="term" value="F:ATP binding"/>
    <property type="evidence" value="ECO:0007669"/>
    <property type="project" value="UniProtKB-KW"/>
</dbReference>
<dbReference type="EMBL" id="LNIX01000009">
    <property type="protein sequence ID" value="OXA50070.1"/>
    <property type="molecule type" value="Genomic_DNA"/>
</dbReference>
<name>A0A226DYD1_FOLCA</name>
<dbReference type="InterPro" id="IPR029056">
    <property type="entry name" value="Ribokinase-like"/>
</dbReference>
<comment type="similarity">
    <text evidence="4">Belongs to the pyridoxine kinase family.</text>
</comment>
<evidence type="ECO:0000256" key="13">
    <source>
        <dbReference type="ARBA" id="ARBA00047377"/>
    </source>
</evidence>
<comment type="catalytic activity">
    <reaction evidence="14">
        <text>pyridoxine + ATP = pyridoxine 5'-phosphate + ADP + H(+)</text>
        <dbReference type="Rhea" id="RHEA:25108"/>
        <dbReference type="ChEBI" id="CHEBI:15378"/>
        <dbReference type="ChEBI" id="CHEBI:16709"/>
        <dbReference type="ChEBI" id="CHEBI:30616"/>
        <dbReference type="ChEBI" id="CHEBI:58589"/>
        <dbReference type="ChEBI" id="CHEBI:456216"/>
        <dbReference type="EC" id="2.7.1.35"/>
    </reaction>
    <physiologicalReaction direction="left-to-right" evidence="14">
        <dbReference type="Rhea" id="RHEA:25109"/>
    </physiologicalReaction>
</comment>
<sequence length="335" mass="36766">MSETVVVESGCGCNVDSDSIINGESKVDHSPRVLSIQSHVVSGYVGNKCAVFPLQALGFEVDFINSVQFSNHTGYGKWKGQVLMDTDLDDLYQGLVDNELVNYSHLLTGYVGTVSFLQKIQSVVASIKKKLPNCVYLCDPVLGDNGHFYVPEALIPVYTRDVLPLADITTPNTFELELFSGMKIVTETDALLAMDKIHDLGVKIVVLSSLDSAGADLDTYASVRSESGTRRVWKTTSPRLDDIFTGTGDLFAALFLGWYHKLGAENIPEVLRTTLATMQVVLRRTKEYAEAHPKVTTNPTGRPIPKELRLVQSLDVILNPPLDDHVVTEIPIKLA</sequence>